<keyword evidence="3" id="KW-1185">Reference proteome</keyword>
<feature type="compositionally biased region" description="Low complexity" evidence="1">
    <location>
        <begin position="23"/>
        <end position="41"/>
    </location>
</feature>
<feature type="region of interest" description="Disordered" evidence="1">
    <location>
        <begin position="13"/>
        <end position="71"/>
    </location>
</feature>
<gene>
    <name evidence="2" type="ORF">BD410DRAFT_797319</name>
</gene>
<accession>A0A4Y7PFE3</accession>
<protein>
    <submittedName>
        <fullName evidence="2">Uncharacterized protein</fullName>
    </submittedName>
</protein>
<dbReference type="Proteomes" id="UP000294933">
    <property type="component" value="Unassembled WGS sequence"/>
</dbReference>
<dbReference type="VEuPathDB" id="FungiDB:BD410DRAFT_797319"/>
<evidence type="ECO:0000256" key="1">
    <source>
        <dbReference type="SAM" id="MobiDB-lite"/>
    </source>
</evidence>
<reference evidence="2 3" key="1">
    <citation type="submission" date="2018-06" db="EMBL/GenBank/DDBJ databases">
        <title>A transcriptomic atlas of mushroom development highlights an independent origin of complex multicellularity.</title>
        <authorList>
            <consortium name="DOE Joint Genome Institute"/>
            <person name="Krizsan K."/>
            <person name="Almasi E."/>
            <person name="Merenyi Z."/>
            <person name="Sahu N."/>
            <person name="Viragh M."/>
            <person name="Koszo T."/>
            <person name="Mondo S."/>
            <person name="Kiss B."/>
            <person name="Balint B."/>
            <person name="Kues U."/>
            <person name="Barry K."/>
            <person name="Hegedus J.C."/>
            <person name="Henrissat B."/>
            <person name="Johnson J."/>
            <person name="Lipzen A."/>
            <person name="Ohm R."/>
            <person name="Nagy I."/>
            <person name="Pangilinan J."/>
            <person name="Yan J."/>
            <person name="Xiong Y."/>
            <person name="Grigoriev I.V."/>
            <person name="Hibbett D.S."/>
            <person name="Nagy L.G."/>
        </authorList>
    </citation>
    <scope>NUCLEOTIDE SEQUENCE [LARGE SCALE GENOMIC DNA]</scope>
    <source>
        <strain evidence="2 3">SZMC22713</strain>
    </source>
</reference>
<evidence type="ECO:0000313" key="2">
    <source>
        <dbReference type="EMBL" id="TDL14144.1"/>
    </source>
</evidence>
<feature type="compositionally biased region" description="Low complexity" evidence="1">
    <location>
        <begin position="55"/>
        <end position="71"/>
    </location>
</feature>
<proteinExistence type="predicted"/>
<organism evidence="2 3">
    <name type="scientific">Rickenella mellea</name>
    <dbReference type="NCBI Taxonomy" id="50990"/>
    <lineage>
        <taxon>Eukaryota</taxon>
        <taxon>Fungi</taxon>
        <taxon>Dikarya</taxon>
        <taxon>Basidiomycota</taxon>
        <taxon>Agaricomycotina</taxon>
        <taxon>Agaricomycetes</taxon>
        <taxon>Hymenochaetales</taxon>
        <taxon>Rickenellaceae</taxon>
        <taxon>Rickenella</taxon>
    </lineage>
</organism>
<dbReference type="AlphaFoldDB" id="A0A4Y7PFE3"/>
<dbReference type="EMBL" id="ML170383">
    <property type="protein sequence ID" value="TDL14144.1"/>
    <property type="molecule type" value="Genomic_DNA"/>
</dbReference>
<sequence length="71" mass="7681">MELLGWQHLFRDTGPARIMERQPTTSKASTDTSATSPATTPNPRHPRECPAPMRSSSVTVASISAITSKTK</sequence>
<evidence type="ECO:0000313" key="3">
    <source>
        <dbReference type="Proteomes" id="UP000294933"/>
    </source>
</evidence>
<name>A0A4Y7PFE3_9AGAM</name>